<dbReference type="InterPro" id="IPR036264">
    <property type="entry name" value="Bact_exopeptidase_dim_dom"/>
</dbReference>
<feature type="active site" evidence="6">
    <location>
        <position position="170"/>
    </location>
</feature>
<dbReference type="InterPro" id="IPR047177">
    <property type="entry name" value="Pept_M20A"/>
</dbReference>
<dbReference type="PANTHER" id="PTHR45962">
    <property type="entry name" value="N-FATTY-ACYL-AMINO ACID SYNTHASE/HYDROLASE PM20D1"/>
    <property type="match status" value="1"/>
</dbReference>
<feature type="binding site" evidence="7">
    <location>
        <position position="574"/>
    </location>
    <ligand>
        <name>Zn(2+)</name>
        <dbReference type="ChEBI" id="CHEBI:29105"/>
        <label>1</label>
    </ligand>
</feature>
<feature type="binding site" evidence="7">
    <location>
        <position position="203"/>
    </location>
    <ligand>
        <name>Zn(2+)</name>
        <dbReference type="ChEBI" id="CHEBI:29105"/>
        <label>2</label>
    </ligand>
</feature>
<keyword evidence="4" id="KW-0378">Hydrolase</keyword>
<dbReference type="EMBL" id="AWGJ01000007">
    <property type="protein sequence ID" value="ODN77369.1"/>
    <property type="molecule type" value="Genomic_DNA"/>
</dbReference>
<dbReference type="SUPFAM" id="SSF53187">
    <property type="entry name" value="Zn-dependent exopeptidases"/>
    <property type="match status" value="1"/>
</dbReference>
<dbReference type="GO" id="GO:0000328">
    <property type="term" value="C:fungal-type vacuole lumen"/>
    <property type="evidence" value="ECO:0007669"/>
    <property type="project" value="TreeGrafter"/>
</dbReference>
<evidence type="ECO:0000256" key="6">
    <source>
        <dbReference type="PIRSR" id="PIRSR037217-1"/>
    </source>
</evidence>
<comment type="similarity">
    <text evidence="1">Belongs to the peptidase M20A family.</text>
</comment>
<dbReference type="Proteomes" id="UP000094065">
    <property type="component" value="Unassembled WGS sequence"/>
</dbReference>
<dbReference type="RefSeq" id="XP_018992605.1">
    <property type="nucleotide sequence ID" value="XM_019138662.1"/>
</dbReference>
<dbReference type="Gene3D" id="1.10.150.900">
    <property type="match status" value="1"/>
</dbReference>
<dbReference type="PROSITE" id="PS00758">
    <property type="entry name" value="ARGE_DAPE_CPG2_1"/>
    <property type="match status" value="1"/>
</dbReference>
<reference evidence="9 10" key="1">
    <citation type="submission" date="2016-06" db="EMBL/GenBank/DDBJ databases">
        <title>Evolution of pathogenesis and genome organization in the Tremellales.</title>
        <authorList>
            <person name="Cuomo C."/>
            <person name="Litvintseva A."/>
            <person name="Heitman J."/>
            <person name="Chen Y."/>
            <person name="Sun S."/>
            <person name="Springer D."/>
            <person name="Dromer F."/>
            <person name="Young S."/>
            <person name="Zeng Q."/>
            <person name="Chapman S."/>
            <person name="Gujja S."/>
            <person name="Saif S."/>
            <person name="Birren B."/>
        </authorList>
    </citation>
    <scope>NUCLEOTIDE SEQUENCE [LARGE SCALE GENOMIC DNA]</scope>
    <source>
        <strain evidence="9 10">CBS 6039</strain>
    </source>
</reference>
<keyword evidence="10" id="KW-1185">Reference proteome</keyword>
<evidence type="ECO:0000256" key="7">
    <source>
        <dbReference type="PIRSR" id="PIRSR037217-2"/>
    </source>
</evidence>
<dbReference type="GO" id="GO:0004181">
    <property type="term" value="F:metallocarboxypeptidase activity"/>
    <property type="evidence" value="ECO:0007669"/>
    <property type="project" value="InterPro"/>
</dbReference>
<evidence type="ECO:0000256" key="4">
    <source>
        <dbReference type="ARBA" id="ARBA00022801"/>
    </source>
</evidence>
<dbReference type="InterPro" id="IPR002933">
    <property type="entry name" value="Peptidase_M20"/>
</dbReference>
<sequence>MAKGAIFLPTTTPATAQPRAKAAKWPLLLTFTILASLLLTSGPFSSTAILKTLKVSNSEPARREDLCKQAEPTVPKGYNTSVVLEDREKIIDRLIGAVKIGTETFDDLGKYGEDARWNGFPKLHKYLEEQFPLVHSKLLVTKPDPGLALIYEWKGSDEDLKPVLITAHQDTVPVLPASLDQWLHPPFSGHFDGEFIWGRGATDTKSSLIAILSTLEHLLEVGFKPERTIIVGFGNDEEVGGPYGAVLISKYIGEKYGKDSLAILIDEGNGLISSYGQNFATPAVTEKGSTNIQLTVKTLGGHSSVPPPHTAIGLLSLAIAEIEAHPHELSLPTYSAIYGFLECAAGHAGDLPDGFRKSVLRAAGGDEKALKSLPEEFVEVGFDGVPAGPGQGNVLRALLGTTQATDIINGGVKVNALPEVVSAKINHRINIDSNSSAVTSRLLHLLTPLAQTYNLSLSLNSSSSSTSPLKPVVKGGAGEIILDDGGRIGEAAPISPFDINNGVWDVFAGTARGVWASRKEVSEDGSVVELGAGDDLVVTPFLPLGNTDTRHYWDYTENIYRFIYRPSGGALGAHTINERVNANDLVELVRFYTTLLLNFDAAKDVARK</sequence>
<feature type="binding site" evidence="7">
    <location>
        <position position="238"/>
    </location>
    <ligand>
        <name>Zn(2+)</name>
        <dbReference type="ChEBI" id="CHEBI:29105"/>
        <label>1</label>
    </ligand>
</feature>
<proteinExistence type="inferred from homology"/>
<dbReference type="InterPro" id="IPR017141">
    <property type="entry name" value="Pept_M20_carboxypep"/>
</dbReference>
<evidence type="ECO:0000256" key="2">
    <source>
        <dbReference type="ARBA" id="ARBA00022670"/>
    </source>
</evidence>
<dbReference type="PROSITE" id="PS00759">
    <property type="entry name" value="ARGE_DAPE_CPG2_2"/>
    <property type="match status" value="1"/>
</dbReference>
<dbReference type="STRING" id="1295533.A0A1E3HLZ3"/>
<dbReference type="AlphaFoldDB" id="A0A1E3HLZ3"/>
<dbReference type="GeneID" id="30155866"/>
<dbReference type="InterPro" id="IPR011650">
    <property type="entry name" value="Peptidase_M20_dimer"/>
</dbReference>
<dbReference type="SUPFAM" id="SSF55031">
    <property type="entry name" value="Bacterial exopeptidase dimerisation domain"/>
    <property type="match status" value="1"/>
</dbReference>
<evidence type="ECO:0000256" key="1">
    <source>
        <dbReference type="ARBA" id="ARBA00006247"/>
    </source>
</evidence>
<dbReference type="GO" id="GO:0051603">
    <property type="term" value="P:proteolysis involved in protein catabolic process"/>
    <property type="evidence" value="ECO:0007669"/>
    <property type="project" value="TreeGrafter"/>
</dbReference>
<feature type="binding site" evidence="7">
    <location>
        <position position="168"/>
    </location>
    <ligand>
        <name>Zn(2+)</name>
        <dbReference type="ChEBI" id="CHEBI:29105"/>
        <label>2</label>
    </ligand>
</feature>
<feature type="binding site" evidence="7">
    <location>
        <position position="203"/>
    </location>
    <ligand>
        <name>Zn(2+)</name>
        <dbReference type="ChEBI" id="CHEBI:29105"/>
        <label>1</label>
    </ligand>
</feature>
<dbReference type="OrthoDB" id="3064516at2759"/>
<dbReference type="Pfam" id="PF07687">
    <property type="entry name" value="M20_dimer"/>
    <property type="match status" value="1"/>
</dbReference>
<dbReference type="GO" id="GO:0046872">
    <property type="term" value="F:metal ion binding"/>
    <property type="evidence" value="ECO:0007669"/>
    <property type="project" value="UniProtKB-KW"/>
</dbReference>
<comment type="caution">
    <text evidence="9">The sequence shown here is derived from an EMBL/GenBank/DDBJ whole genome shotgun (WGS) entry which is preliminary data.</text>
</comment>
<feature type="binding site" evidence="7">
    <location>
        <position position="266"/>
    </location>
    <ligand>
        <name>Zn(2+)</name>
        <dbReference type="ChEBI" id="CHEBI:29105"/>
        <label>2</label>
    </ligand>
</feature>
<accession>A0A1E3HLZ3</accession>
<keyword evidence="5 7" id="KW-0862">Zinc</keyword>
<dbReference type="PIRSF" id="PIRSF037217">
    <property type="entry name" value="Carboxypeptidase_S"/>
    <property type="match status" value="1"/>
</dbReference>
<keyword evidence="3 7" id="KW-0479">Metal-binding</keyword>
<feature type="domain" description="Peptidase M20 dimerisation" evidence="8">
    <location>
        <begin position="285"/>
        <end position="448"/>
    </location>
</feature>
<organism evidence="9 10">
    <name type="scientific">Cryptococcus amylolentus CBS 6039</name>
    <dbReference type="NCBI Taxonomy" id="1295533"/>
    <lineage>
        <taxon>Eukaryota</taxon>
        <taxon>Fungi</taxon>
        <taxon>Dikarya</taxon>
        <taxon>Basidiomycota</taxon>
        <taxon>Agaricomycotina</taxon>
        <taxon>Tremellomycetes</taxon>
        <taxon>Tremellales</taxon>
        <taxon>Cryptococcaceae</taxon>
        <taxon>Cryptococcus</taxon>
    </lineage>
</organism>
<evidence type="ECO:0000313" key="9">
    <source>
        <dbReference type="EMBL" id="ODN77369.1"/>
    </source>
</evidence>
<protein>
    <recommendedName>
        <fullName evidence="8">Peptidase M20 dimerisation domain-containing protein</fullName>
    </recommendedName>
</protein>
<dbReference type="PANTHER" id="PTHR45962:SF1">
    <property type="entry name" value="N-FATTY-ACYL-AMINO ACID SYNTHASE_HYDROLASE PM20D1"/>
    <property type="match status" value="1"/>
</dbReference>
<evidence type="ECO:0000259" key="8">
    <source>
        <dbReference type="Pfam" id="PF07687"/>
    </source>
</evidence>
<dbReference type="CDD" id="cd05674">
    <property type="entry name" value="M20_yscS"/>
    <property type="match status" value="1"/>
</dbReference>
<keyword evidence="2" id="KW-0645">Protease</keyword>
<dbReference type="InterPro" id="IPR001261">
    <property type="entry name" value="ArgE/DapE_CS"/>
</dbReference>
<evidence type="ECO:0000256" key="5">
    <source>
        <dbReference type="ARBA" id="ARBA00022833"/>
    </source>
</evidence>
<dbReference type="Pfam" id="PF01546">
    <property type="entry name" value="Peptidase_M20"/>
    <property type="match status" value="1"/>
</dbReference>
<feature type="active site" description="Proton acceptor" evidence="6">
    <location>
        <position position="237"/>
    </location>
</feature>
<evidence type="ECO:0000256" key="3">
    <source>
        <dbReference type="ARBA" id="ARBA00022723"/>
    </source>
</evidence>
<dbReference type="Gene3D" id="3.30.70.360">
    <property type="match status" value="1"/>
</dbReference>
<dbReference type="Gene3D" id="3.40.630.10">
    <property type="entry name" value="Zn peptidases"/>
    <property type="match status" value="1"/>
</dbReference>
<gene>
    <name evidence="9" type="ORF">L202_04557</name>
</gene>
<evidence type="ECO:0000313" key="10">
    <source>
        <dbReference type="Proteomes" id="UP000094065"/>
    </source>
</evidence>
<name>A0A1E3HLZ3_9TREE</name>